<dbReference type="Proteomes" id="UP000472676">
    <property type="component" value="Unassembled WGS sequence"/>
</dbReference>
<dbReference type="Pfam" id="PF02627">
    <property type="entry name" value="CMD"/>
    <property type="match status" value="1"/>
</dbReference>
<keyword evidence="3" id="KW-1185">Reference proteome</keyword>
<dbReference type="RefSeq" id="WP_166256827.1">
    <property type="nucleotide sequence ID" value="NZ_JAAMOW010000005.1"/>
</dbReference>
<evidence type="ECO:0000313" key="2">
    <source>
        <dbReference type="EMBL" id="NGY05411.1"/>
    </source>
</evidence>
<proteinExistence type="predicted"/>
<reference evidence="2 3" key="1">
    <citation type="journal article" date="2014" name="Int. J. Syst. Evol. Microbiol.">
        <title>Solimonas terrae sp. nov., isolated from soil.</title>
        <authorList>
            <person name="Kim S.J."/>
            <person name="Moon J.Y."/>
            <person name="Weon H.Y."/>
            <person name="Ahn J.H."/>
            <person name="Chen W.M."/>
            <person name="Kwon S.W."/>
        </authorList>
    </citation>
    <scope>NUCLEOTIDE SEQUENCE [LARGE SCALE GENOMIC DNA]</scope>
    <source>
        <strain evidence="2 3">KIS83-12</strain>
    </source>
</reference>
<sequence length="181" mass="19955">MSASRIAPLDPPYSTDLQTAFDTVMRGAPPLTLFRCVARNPRMLQRMMAGGLLDRGTLDVRQRELMILRTTARCGAEYEWGVHVAVYADKAGWQADEIAASVHSDAAAACWSPQEQLLLALADALHERSTVDDELWQALSAHFDDAQLIELIMLAGLYHAVSFMANALRLLREGFAPAFPV</sequence>
<dbReference type="SUPFAM" id="SSF69118">
    <property type="entry name" value="AhpD-like"/>
    <property type="match status" value="1"/>
</dbReference>
<dbReference type="PANTHER" id="PTHR34846:SF5">
    <property type="entry name" value="CARBOXYMUCONOLACTONE DECARBOXYLASE-LIKE DOMAIN-CONTAINING PROTEIN"/>
    <property type="match status" value="1"/>
</dbReference>
<accession>A0A6M2BT55</accession>
<gene>
    <name evidence="2" type="ORF">G7Y85_11575</name>
</gene>
<name>A0A6M2BT55_9GAMM</name>
<dbReference type="GO" id="GO:0051920">
    <property type="term" value="F:peroxiredoxin activity"/>
    <property type="evidence" value="ECO:0007669"/>
    <property type="project" value="InterPro"/>
</dbReference>
<dbReference type="InterPro" id="IPR003779">
    <property type="entry name" value="CMD-like"/>
</dbReference>
<dbReference type="PANTHER" id="PTHR34846">
    <property type="entry name" value="4-CARBOXYMUCONOLACTONE DECARBOXYLASE FAMILY PROTEIN (AFU_ORTHOLOGUE AFUA_6G11590)"/>
    <property type="match status" value="1"/>
</dbReference>
<dbReference type="AlphaFoldDB" id="A0A6M2BT55"/>
<dbReference type="InterPro" id="IPR029032">
    <property type="entry name" value="AhpD-like"/>
</dbReference>
<dbReference type="Gene3D" id="1.20.1290.10">
    <property type="entry name" value="AhpD-like"/>
    <property type="match status" value="1"/>
</dbReference>
<protein>
    <submittedName>
        <fullName evidence="2">Carboxymuconolactone decarboxylase family protein</fullName>
    </submittedName>
</protein>
<feature type="domain" description="Carboxymuconolactone decarboxylase-like" evidence="1">
    <location>
        <begin position="44"/>
        <end position="122"/>
    </location>
</feature>
<comment type="caution">
    <text evidence="2">The sequence shown here is derived from an EMBL/GenBank/DDBJ whole genome shotgun (WGS) entry which is preliminary data.</text>
</comment>
<organism evidence="2 3">
    <name type="scientific">Solimonas terrae</name>
    <dbReference type="NCBI Taxonomy" id="1396819"/>
    <lineage>
        <taxon>Bacteria</taxon>
        <taxon>Pseudomonadati</taxon>
        <taxon>Pseudomonadota</taxon>
        <taxon>Gammaproteobacteria</taxon>
        <taxon>Nevskiales</taxon>
        <taxon>Nevskiaceae</taxon>
        <taxon>Solimonas</taxon>
    </lineage>
</organism>
<dbReference type="EMBL" id="JAAMOW010000005">
    <property type="protein sequence ID" value="NGY05411.1"/>
    <property type="molecule type" value="Genomic_DNA"/>
</dbReference>
<evidence type="ECO:0000259" key="1">
    <source>
        <dbReference type="Pfam" id="PF02627"/>
    </source>
</evidence>
<evidence type="ECO:0000313" key="3">
    <source>
        <dbReference type="Proteomes" id="UP000472676"/>
    </source>
</evidence>